<name>A0A8S9QMC0_BRACR</name>
<evidence type="ECO:0000256" key="4">
    <source>
        <dbReference type="SAM" id="MobiDB-lite"/>
    </source>
</evidence>
<dbReference type="Gene3D" id="1.10.8.430">
    <property type="entry name" value="Helical domain of apoptotic protease-activating factors"/>
    <property type="match status" value="1"/>
</dbReference>
<dbReference type="GO" id="GO:0043531">
    <property type="term" value="F:ADP binding"/>
    <property type="evidence" value="ECO:0007669"/>
    <property type="project" value="InterPro"/>
</dbReference>
<dbReference type="CDD" id="cd00267">
    <property type="entry name" value="ABC_ATPase"/>
    <property type="match status" value="1"/>
</dbReference>
<feature type="compositionally biased region" description="Basic and acidic residues" evidence="4">
    <location>
        <begin position="157"/>
        <end position="174"/>
    </location>
</feature>
<keyword evidence="3" id="KW-0520">NAD</keyword>
<dbReference type="PANTHER" id="PTHR11017">
    <property type="entry name" value="LEUCINE-RICH REPEAT-CONTAINING PROTEIN"/>
    <property type="match status" value="1"/>
</dbReference>
<dbReference type="AlphaFoldDB" id="A0A8S9QMC0"/>
<accession>A0A8S9QMC0</accession>
<organism evidence="6 7">
    <name type="scientific">Brassica cretica</name>
    <name type="common">Mustard</name>
    <dbReference type="NCBI Taxonomy" id="69181"/>
    <lineage>
        <taxon>Eukaryota</taxon>
        <taxon>Viridiplantae</taxon>
        <taxon>Streptophyta</taxon>
        <taxon>Embryophyta</taxon>
        <taxon>Tracheophyta</taxon>
        <taxon>Spermatophyta</taxon>
        <taxon>Magnoliopsida</taxon>
        <taxon>eudicotyledons</taxon>
        <taxon>Gunneridae</taxon>
        <taxon>Pentapetalae</taxon>
        <taxon>rosids</taxon>
        <taxon>malvids</taxon>
        <taxon>Brassicales</taxon>
        <taxon>Brassicaceae</taxon>
        <taxon>Brassiceae</taxon>
        <taxon>Brassica</taxon>
    </lineage>
</organism>
<evidence type="ECO:0000256" key="1">
    <source>
        <dbReference type="ARBA" id="ARBA00022737"/>
    </source>
</evidence>
<dbReference type="InterPro" id="IPR002182">
    <property type="entry name" value="NB-ARC"/>
</dbReference>
<dbReference type="Pfam" id="PF00931">
    <property type="entry name" value="NB-ARC"/>
    <property type="match status" value="1"/>
</dbReference>
<keyword evidence="2" id="KW-0378">Hydrolase</keyword>
<evidence type="ECO:0000256" key="2">
    <source>
        <dbReference type="ARBA" id="ARBA00022801"/>
    </source>
</evidence>
<dbReference type="PANTHER" id="PTHR11017:SF314">
    <property type="entry name" value="TIR DOMAIN-CONTAINING PROTEIN"/>
    <property type="match status" value="1"/>
</dbReference>
<dbReference type="InterPro" id="IPR042197">
    <property type="entry name" value="Apaf_helical"/>
</dbReference>
<dbReference type="Proteomes" id="UP000712600">
    <property type="component" value="Unassembled WGS sequence"/>
</dbReference>
<dbReference type="SMART" id="SM00382">
    <property type="entry name" value="AAA"/>
    <property type="match status" value="1"/>
</dbReference>
<dbReference type="InterPro" id="IPR003593">
    <property type="entry name" value="AAA+_ATPase"/>
</dbReference>
<dbReference type="InterPro" id="IPR044974">
    <property type="entry name" value="Disease_R_plants"/>
</dbReference>
<dbReference type="SUPFAM" id="SSF52540">
    <property type="entry name" value="P-loop containing nucleoside triphosphate hydrolases"/>
    <property type="match status" value="1"/>
</dbReference>
<dbReference type="InterPro" id="IPR027417">
    <property type="entry name" value="P-loop_NTPase"/>
</dbReference>
<evidence type="ECO:0000256" key="3">
    <source>
        <dbReference type="ARBA" id="ARBA00023027"/>
    </source>
</evidence>
<dbReference type="EMBL" id="QGKX02001290">
    <property type="protein sequence ID" value="KAF3540962.1"/>
    <property type="molecule type" value="Genomic_DNA"/>
</dbReference>
<protein>
    <recommendedName>
        <fullName evidence="5">AAA+ ATPase domain-containing protein</fullName>
    </recommendedName>
</protein>
<feature type="domain" description="AAA+ ATPase" evidence="5">
    <location>
        <begin position="231"/>
        <end position="371"/>
    </location>
</feature>
<dbReference type="GO" id="GO:0006952">
    <property type="term" value="P:defense response"/>
    <property type="evidence" value="ECO:0007669"/>
    <property type="project" value="InterPro"/>
</dbReference>
<comment type="caution">
    <text evidence="6">The sequence shown here is derived from an EMBL/GenBank/DDBJ whole genome shotgun (WGS) entry which is preliminary data.</text>
</comment>
<proteinExistence type="predicted"/>
<dbReference type="PRINTS" id="PR00364">
    <property type="entry name" value="DISEASERSIST"/>
</dbReference>
<evidence type="ECO:0000313" key="7">
    <source>
        <dbReference type="Proteomes" id="UP000712600"/>
    </source>
</evidence>
<evidence type="ECO:0000259" key="5">
    <source>
        <dbReference type="SMART" id="SM00382"/>
    </source>
</evidence>
<dbReference type="Gene3D" id="3.40.50.300">
    <property type="entry name" value="P-loop containing nucleotide triphosphate hydrolases"/>
    <property type="match status" value="1"/>
</dbReference>
<dbReference type="FunFam" id="3.40.50.300:FF:001002">
    <property type="entry name" value="Disease resistance protein (TIR-NBS-LRR class)"/>
    <property type="match status" value="1"/>
</dbReference>
<feature type="region of interest" description="Disordered" evidence="4">
    <location>
        <begin position="97"/>
        <end position="124"/>
    </location>
</feature>
<keyword evidence="1" id="KW-0677">Repeat</keyword>
<reference evidence="6" key="1">
    <citation type="submission" date="2019-12" db="EMBL/GenBank/DDBJ databases">
        <title>Genome sequencing and annotation of Brassica cretica.</title>
        <authorList>
            <person name="Studholme D.J."/>
            <person name="Sarris P."/>
        </authorList>
    </citation>
    <scope>NUCLEOTIDE SEQUENCE</scope>
    <source>
        <strain evidence="6">PFS-109/04</strain>
        <tissue evidence="6">Leaf</tissue>
    </source>
</reference>
<gene>
    <name evidence="6" type="ORF">F2Q69_00018998</name>
</gene>
<feature type="region of interest" description="Disordered" evidence="4">
    <location>
        <begin position="152"/>
        <end position="187"/>
    </location>
</feature>
<sequence length="445" mass="50417">MTLIMKNVCLGSSGNSLITMMRMAKRMRIFLMRASCSFRGEQNGLPVSYGSNERDMNQDLYGYEDRLYTFEDSFRLNQDFPETQRNHFQQYCTTFGGEIEGEREREGKEDEEDGDGQRDSIIGGGVGIIGVRDQNPDIRRILQFLERYPTSGYPRTLDPDKDSKIMDPPDKDPDPNTLKLSGYPIRPRPRWQPPNVTAVLGFTPSKDFDDFIGIGARIIEIKSKLILQSEEVKVIGVVGPPGIGKTTIARVLFNQLSPGFPFSTFLENIRGSYEKPCGNDYQVKLCLQKKLLSQIFNQRDIEVRHLGVAQEMMSDKKVLVVLDEVGSWWQLAATADQRGWLDPGSIIIITTEDKNLLKALGLGINHIYEMEFPTSSESLQIFCQYAFGQTSPYYGFESLAWEVTSLSGDLPLGLRVMGSYLRGMSRDYWIDALPRLRSSLDTEIE</sequence>
<evidence type="ECO:0000313" key="6">
    <source>
        <dbReference type="EMBL" id="KAF3540962.1"/>
    </source>
</evidence>
<dbReference type="GO" id="GO:0016787">
    <property type="term" value="F:hydrolase activity"/>
    <property type="evidence" value="ECO:0007669"/>
    <property type="project" value="UniProtKB-KW"/>
</dbReference>